<sequence length="103" mass="10553">MLDILADLPGTPGQFDALFWTVRPKFALLSLGAILLAALAWRGAPLGKIAAGPMLAGGLVSLAMLVTAPHDPMMMKGHSAAWIALLALAAIGAVRPVLATRTG</sequence>
<evidence type="ECO:0000313" key="2">
    <source>
        <dbReference type="EMBL" id="AJP73024.1"/>
    </source>
</evidence>
<reference evidence="2 3" key="2">
    <citation type="submission" date="2015-02" db="EMBL/GenBank/DDBJ databases">
        <title>The complete genome of Sphingomonas hengshuiensis sp. WHSC-8 isolated from soil of Hengshui Lake.</title>
        <authorList>
            <person name="Wei S."/>
            <person name="Guo J."/>
            <person name="Su C."/>
            <person name="Wu R."/>
            <person name="Zhang Z."/>
            <person name="Liang K."/>
            <person name="Li H."/>
            <person name="Wang T."/>
            <person name="Liu H."/>
            <person name="Zhang C."/>
            <person name="Li Z."/>
            <person name="Wang Q."/>
            <person name="Meng J."/>
        </authorList>
    </citation>
    <scope>NUCLEOTIDE SEQUENCE [LARGE SCALE GENOMIC DNA]</scope>
    <source>
        <strain evidence="2 3">WHSC-8</strain>
    </source>
</reference>
<feature type="transmembrane region" description="Helical" evidence="1">
    <location>
        <begin position="50"/>
        <end position="68"/>
    </location>
</feature>
<dbReference type="KEGG" id="sphi:TS85_16310"/>
<organism evidence="2 3">
    <name type="scientific">Sphingomonas hengshuiensis</name>
    <dbReference type="NCBI Taxonomy" id="1609977"/>
    <lineage>
        <taxon>Bacteria</taxon>
        <taxon>Pseudomonadati</taxon>
        <taxon>Pseudomonadota</taxon>
        <taxon>Alphaproteobacteria</taxon>
        <taxon>Sphingomonadales</taxon>
        <taxon>Sphingomonadaceae</taxon>
        <taxon>Sphingomonas</taxon>
    </lineage>
</organism>
<keyword evidence="3" id="KW-1185">Reference proteome</keyword>
<proteinExistence type="predicted"/>
<dbReference type="EMBL" id="CP010836">
    <property type="protein sequence ID" value="AJP73024.1"/>
    <property type="molecule type" value="Genomic_DNA"/>
</dbReference>
<keyword evidence="1" id="KW-0812">Transmembrane</keyword>
<feature type="transmembrane region" description="Helical" evidence="1">
    <location>
        <begin position="80"/>
        <end position="98"/>
    </location>
</feature>
<evidence type="ECO:0000313" key="3">
    <source>
        <dbReference type="Proteomes" id="UP000032300"/>
    </source>
</evidence>
<evidence type="ECO:0000256" key="1">
    <source>
        <dbReference type="SAM" id="Phobius"/>
    </source>
</evidence>
<dbReference type="AlphaFoldDB" id="A0A7U4JA36"/>
<gene>
    <name evidence="2" type="ORF">TS85_16310</name>
</gene>
<accession>A0A7U4JA36</accession>
<name>A0A7U4JA36_9SPHN</name>
<protein>
    <submittedName>
        <fullName evidence="2">Uncharacterized protein</fullName>
    </submittedName>
</protein>
<keyword evidence="1" id="KW-0472">Membrane</keyword>
<feature type="transmembrane region" description="Helical" evidence="1">
    <location>
        <begin position="26"/>
        <end position="44"/>
    </location>
</feature>
<reference evidence="2 3" key="1">
    <citation type="journal article" date="2015" name="Int. J. Syst. Evol. Microbiol.">
        <title>Sphingomonas hengshuiensis sp. nov., isolated from lake wetland.</title>
        <authorList>
            <person name="Wei S."/>
            <person name="Wang T."/>
            <person name="Liu H."/>
            <person name="Zhang C."/>
            <person name="Guo J."/>
            <person name="Wang Q."/>
            <person name="Liang K."/>
            <person name="Zhang Z."/>
        </authorList>
    </citation>
    <scope>NUCLEOTIDE SEQUENCE [LARGE SCALE GENOMIC DNA]</scope>
    <source>
        <strain evidence="2 3">WHSC-8</strain>
    </source>
</reference>
<keyword evidence="1" id="KW-1133">Transmembrane helix</keyword>
<dbReference type="Proteomes" id="UP000032300">
    <property type="component" value="Chromosome"/>
</dbReference>